<dbReference type="AlphaFoldDB" id="A0A1S7BG83"/>
<keyword evidence="2" id="KW-0614">Plasmid</keyword>
<evidence type="ECO:0000256" key="1">
    <source>
        <dbReference type="SAM" id="Phobius"/>
    </source>
</evidence>
<dbReference type="EMBL" id="KY515226">
    <property type="protein sequence ID" value="AQX82698.1"/>
    <property type="molecule type" value="Genomic_DNA"/>
</dbReference>
<reference evidence="2" key="2">
    <citation type="submission" date="2017-03" db="EMBL/GenBank/DDBJ databases">
        <title>Genome sequences for AnCo1 and AnCo2 belong to this unpublished manuscript: Complete Genome Sequences of two phage-like plasmids encoding the CTX-M-15 Extended-Spectrum Beta-Lactamase GeneGenome sequence for AnCo3 belongs to this unpublished manuscript:AnCo3, a new member of the emerging family of phage-like plasmids.</title>
        <authorList>
            <person name="Colavecchio A."/>
            <person name="LeJeune J."/>
            <person name="Goodridge L."/>
        </authorList>
    </citation>
    <scope>NUCLEOTIDE SEQUENCE</scope>
    <source>
        <strain evidence="2">S701</strain>
        <plasmid evidence="2">AnCo3</plasmid>
    </source>
</reference>
<keyword evidence="1" id="KW-0812">Transmembrane</keyword>
<keyword evidence="1" id="KW-1133">Transmembrane helix</keyword>
<organism evidence="2">
    <name type="scientific">Salmonella derby</name>
    <dbReference type="NCBI Taxonomy" id="28144"/>
    <lineage>
        <taxon>Bacteria</taxon>
        <taxon>Pseudomonadati</taxon>
        <taxon>Pseudomonadota</taxon>
        <taxon>Gammaproteobacteria</taxon>
        <taxon>Enterobacterales</taxon>
        <taxon>Enterobacteriaceae</taxon>
        <taxon>Salmonella</taxon>
    </lineage>
</organism>
<reference evidence="2" key="1">
    <citation type="submission" date="2017-01" db="EMBL/GenBank/DDBJ databases">
        <authorList>
            <person name="Mah S.A."/>
            <person name="Swanson W.J."/>
            <person name="Moy G.W."/>
            <person name="Vacquier V.D."/>
        </authorList>
    </citation>
    <scope>NUCLEOTIDE SEQUENCE</scope>
    <source>
        <strain evidence="2">S701</strain>
        <plasmid evidence="2">AnCo3</plasmid>
    </source>
</reference>
<feature type="transmembrane region" description="Helical" evidence="1">
    <location>
        <begin position="33"/>
        <end position="57"/>
    </location>
</feature>
<accession>A0A1S7BG83</accession>
<proteinExistence type="predicted"/>
<feature type="transmembrane region" description="Helical" evidence="1">
    <location>
        <begin position="7"/>
        <end position="27"/>
    </location>
</feature>
<name>A0A1S7BG83_SALDE</name>
<keyword evidence="1" id="KW-0472">Membrane</keyword>
<dbReference type="RefSeq" id="WP_023221828.1">
    <property type="nucleotide sequence ID" value="NZ_KY515226.1"/>
</dbReference>
<protein>
    <submittedName>
        <fullName evidence="2">Uncharacterized protein</fullName>
    </submittedName>
</protein>
<evidence type="ECO:0000313" key="2">
    <source>
        <dbReference type="EMBL" id="AQX82698.1"/>
    </source>
</evidence>
<geneLocation type="plasmid" evidence="2">
    <name>AnCo3</name>
</geneLocation>
<sequence>MIKGYLMAVLTVVSVSIVYGLLVPSLISAKSDLALLIGFSTAFGFPVVGFIIGRRYINTLKKSKENK</sequence>